<evidence type="ECO:0000256" key="6">
    <source>
        <dbReference type="ARBA" id="ARBA00022723"/>
    </source>
</evidence>
<organism evidence="13 14">
    <name type="scientific">Giardia intestinalis</name>
    <name type="common">Giardia lamblia</name>
    <dbReference type="NCBI Taxonomy" id="5741"/>
    <lineage>
        <taxon>Eukaryota</taxon>
        <taxon>Metamonada</taxon>
        <taxon>Diplomonadida</taxon>
        <taxon>Hexamitidae</taxon>
        <taxon>Giardiinae</taxon>
        <taxon>Giardia</taxon>
    </lineage>
</organism>
<dbReference type="VEuPathDB" id="GiardiaDB:GL50803_0017495"/>
<dbReference type="PANTHER" id="PTHR18867:SF12">
    <property type="entry name" value="DNA REPAIR PROTEIN RAD50"/>
    <property type="match status" value="1"/>
</dbReference>
<comment type="catalytic activity">
    <reaction evidence="9">
        <text>ATP + H2O = ADP + phosphate + H(+)</text>
        <dbReference type="Rhea" id="RHEA:13065"/>
        <dbReference type="ChEBI" id="CHEBI:15377"/>
        <dbReference type="ChEBI" id="CHEBI:15378"/>
        <dbReference type="ChEBI" id="CHEBI:30616"/>
        <dbReference type="ChEBI" id="CHEBI:43474"/>
        <dbReference type="ChEBI" id="CHEBI:456216"/>
    </reaction>
</comment>
<feature type="domain" description="Rad50/SbcC-type AAA" evidence="12">
    <location>
        <begin position="6"/>
        <end position="199"/>
    </location>
</feature>
<dbReference type="VEuPathDB" id="GiardiaDB:QR46_4033"/>
<comment type="cofactor">
    <cofactor evidence="1">
        <name>Zn(2+)</name>
        <dbReference type="ChEBI" id="CHEBI:29105"/>
    </cofactor>
</comment>
<dbReference type="VEuPathDB" id="GiardiaDB:GL50581_2626"/>
<keyword evidence="5" id="KW-0158">Chromosome</keyword>
<comment type="subcellular location">
    <subcellularLocation>
        <location evidence="3">Chromosome</location>
    </subcellularLocation>
    <subcellularLocation>
        <location evidence="2">Nucleus</location>
    </subcellularLocation>
</comment>
<dbReference type="GO" id="GO:0030870">
    <property type="term" value="C:Mre11 complex"/>
    <property type="evidence" value="ECO:0007669"/>
    <property type="project" value="TreeGrafter"/>
</dbReference>
<protein>
    <submittedName>
        <fullName evidence="13">ATPase involved in DNA repair</fullName>
    </submittedName>
</protein>
<dbReference type="GO" id="GO:0043047">
    <property type="term" value="F:single-stranded telomeric DNA binding"/>
    <property type="evidence" value="ECO:0007669"/>
    <property type="project" value="TreeGrafter"/>
</dbReference>
<sequence length="1383" mass="155124">MYYLDQLTLKNVRSYKDRPSTIMFSPNLTIITGHNGAGKSTLLEALLYLLSQDRPVYDRLEPKDAPDNASMLMQCILRHGSCVSETKPESPEDPSLQPSLKASAKQRNSAKGKSSKEAPAKALKDNQILLELTRTIKRAGKSKTSAARRNRVPDSPELASTLQLCDGLLQYCLICGVNRSNWMFETPEEISKSTDQILNVDRFTKLSKDFSPSTREVASSETSHTMALKTVAEREEALHNWSDELVREEQDRDMLKKGHDFLATFDTSIARLTAAFTKVSELLKSCATVQQHPGTTTGRKTSYIPLDNVPVSAFLREKEDAEEDSIPSYLIMRSGDAALLEIYKSTLETSEVPSLHIQVEDARTIFSNRASDSVRQANMLLASWEKLKAEYDPKSILTFVDRHRAVLTLLSSTRDATKDRKPIVPLSGNEQIKTKCTFVASFYQIVTAFPGDFELNEDPGNIDALATLCQNLSVICSKVSTIDEVINSNIAQTQRDLKSIRESIIDLDKAIKAEQRNRETISTLVSLSTSISGKSIELQGIEYEEISKQNTLQSLSSRCVYLKTSVSQQQKIHERLLHLHTNYYVPTEALTGIKDILTSSSLLTYLPVLLSATVNQDTRRGSDIGEACKLVLRIWEESWGKLGHSLEAMGYPRMNTLTGITSRISPECLALLIDILSFINDKIHNCTNIDLSSLFTDSDDLLESLTKMAKDVSKALQAWLTTTGNMITVVPTLRSDFSIYIRKRTELSATMVRDVLTLFDDFLEGYKHDVAQQKEDLVNTILSALDAFINILPIALDCQHLNISFDKVRTELIKLESIEQTLQKIVLNECEISSSGDQADMILYQILYDVPINIVTCTFFPLLAPQLSHQFVDCCSIKDAVNTFCDKLVHAATHLESTYSGSKQELDNLIKQLNDEENNLTAAKQESEEAERRANSMRSSILELKQQFLATSIDGKPYNIDYAQELTKKDIQISEKLKHCSEERCEMMTKVDALQKELDLLVLDARQISLPKSTELPLMDAEFLNMKEVLEKIRKSPSAAEVDAAANSYRAAHDETLRLQAISTMLDEYAVVGDLLSILSSFAGDVCLQSTDFTDNVCCRELLTMIKRIEEEKSTSERQTLRCVLDSLENMLSLYKTTKQETAIKLYKKEGMIDEKKTLHEKLKSELQVAIERYAQSRASLLIVKGAATISLTMQRTVKEFKHMLLKRLNNKLQSLWNQCYARSGTSQNEISTVRLAINQVGEGDKARDVVELQAICTNTSTGCPVARSFRETCSSGQQVLLSILLRLAFSYISMSPFSFIVLDEPTNYLDKENNKNLAHVLADFISNEQNIQVVIITHSLEFCDSLIAAANNTNTRTYRVSMETGGSEIREIVWGLDDNLTY</sequence>
<evidence type="ECO:0000256" key="11">
    <source>
        <dbReference type="SAM" id="MobiDB-lite"/>
    </source>
</evidence>
<dbReference type="GO" id="GO:0007004">
    <property type="term" value="P:telomere maintenance via telomerase"/>
    <property type="evidence" value="ECO:0007669"/>
    <property type="project" value="TreeGrafter"/>
</dbReference>
<dbReference type="GO" id="GO:0006302">
    <property type="term" value="P:double-strand break repair"/>
    <property type="evidence" value="ECO:0007669"/>
    <property type="project" value="InterPro"/>
</dbReference>
<dbReference type="InterPro" id="IPR038729">
    <property type="entry name" value="Rad50/SbcC_AAA"/>
</dbReference>
<reference evidence="14" key="1">
    <citation type="submission" date="2012-02" db="EMBL/GenBank/DDBJ databases">
        <title>Genome sequencing of Giardia lamblia Genotypes A2 and B isolates (DH and GS) and comparative analysis with the genomes of Genotypes A1 and E (WB and Pig).</title>
        <authorList>
            <person name="Adam R."/>
            <person name="Dahlstrom E."/>
            <person name="Martens C."/>
            <person name="Bruno D."/>
            <person name="Barbian K."/>
            <person name="Porcella S.F."/>
            <person name="Nash T."/>
        </authorList>
    </citation>
    <scope>NUCLEOTIDE SEQUENCE</scope>
    <source>
        <strain evidence="14">GS</strain>
    </source>
</reference>
<keyword evidence="8" id="KW-0539">Nucleus</keyword>
<dbReference type="EMBL" id="AHHH01000099">
    <property type="protein sequence ID" value="ESU42029.1"/>
    <property type="molecule type" value="Genomic_DNA"/>
</dbReference>
<dbReference type="GO" id="GO:0000722">
    <property type="term" value="P:telomere maintenance via recombination"/>
    <property type="evidence" value="ECO:0007669"/>
    <property type="project" value="TreeGrafter"/>
</dbReference>
<dbReference type="Pfam" id="PF13476">
    <property type="entry name" value="AAA_23"/>
    <property type="match status" value="1"/>
</dbReference>
<evidence type="ECO:0000256" key="1">
    <source>
        <dbReference type="ARBA" id="ARBA00001947"/>
    </source>
</evidence>
<evidence type="ECO:0000256" key="2">
    <source>
        <dbReference type="ARBA" id="ARBA00004123"/>
    </source>
</evidence>
<evidence type="ECO:0000256" key="7">
    <source>
        <dbReference type="ARBA" id="ARBA00022833"/>
    </source>
</evidence>
<evidence type="ECO:0000256" key="9">
    <source>
        <dbReference type="ARBA" id="ARBA00049360"/>
    </source>
</evidence>
<dbReference type="GO" id="GO:0070192">
    <property type="term" value="P:chromosome organization involved in meiotic cell cycle"/>
    <property type="evidence" value="ECO:0007669"/>
    <property type="project" value="TreeGrafter"/>
</dbReference>
<dbReference type="GO" id="GO:0003691">
    <property type="term" value="F:double-stranded telomeric DNA binding"/>
    <property type="evidence" value="ECO:0007669"/>
    <property type="project" value="TreeGrafter"/>
</dbReference>
<feature type="coiled-coil region" evidence="10">
    <location>
        <begin position="899"/>
        <end position="947"/>
    </location>
</feature>
<reference evidence="13 14" key="2">
    <citation type="journal article" date="2013" name="Genome Biol. Evol.">
        <title>Genome sequencing of Giardia lamblia genotypes A2 and B isolates (DH and GS) and comparative analysis with the genomes of genotypes A1 and E (WB and Pig).</title>
        <authorList>
            <person name="Adam R.D."/>
            <person name="Dahlstrom E.W."/>
            <person name="Martens C.A."/>
            <person name="Bruno D.P."/>
            <person name="Barbian K.D."/>
            <person name="Ricklefs S.M."/>
            <person name="Hernandez M.M."/>
            <person name="Narla N.P."/>
            <person name="Patel R.B."/>
            <person name="Porcella S.F."/>
            <person name="Nash T.E."/>
        </authorList>
    </citation>
    <scope>NUCLEOTIDE SEQUENCE [LARGE SCALE GENOMIC DNA]</scope>
    <source>
        <strain evidence="13 14">GS</strain>
    </source>
</reference>
<dbReference type="GO" id="GO:0046872">
    <property type="term" value="F:metal ion binding"/>
    <property type="evidence" value="ECO:0007669"/>
    <property type="project" value="UniProtKB-KW"/>
</dbReference>
<evidence type="ECO:0000256" key="8">
    <source>
        <dbReference type="ARBA" id="ARBA00023242"/>
    </source>
</evidence>
<feature type="compositionally biased region" description="Polar residues" evidence="11">
    <location>
        <begin position="96"/>
        <end position="112"/>
    </location>
</feature>
<dbReference type="SUPFAM" id="SSF52540">
    <property type="entry name" value="P-loop containing nucleoside triphosphate hydrolases"/>
    <property type="match status" value="1"/>
</dbReference>
<evidence type="ECO:0000313" key="14">
    <source>
        <dbReference type="Proteomes" id="UP000018040"/>
    </source>
</evidence>
<name>V6TTW0_GIAIN</name>
<dbReference type="GO" id="GO:0051880">
    <property type="term" value="F:G-quadruplex DNA binding"/>
    <property type="evidence" value="ECO:0007669"/>
    <property type="project" value="TreeGrafter"/>
</dbReference>
<dbReference type="Proteomes" id="UP000018040">
    <property type="component" value="Unassembled WGS sequence"/>
</dbReference>
<dbReference type="PANTHER" id="PTHR18867">
    <property type="entry name" value="RAD50"/>
    <property type="match status" value="1"/>
</dbReference>
<evidence type="ECO:0000256" key="3">
    <source>
        <dbReference type="ARBA" id="ARBA00004286"/>
    </source>
</evidence>
<dbReference type="OrthoDB" id="18797at2759"/>
<keyword evidence="10" id="KW-0175">Coiled coil</keyword>
<dbReference type="InterPro" id="IPR027417">
    <property type="entry name" value="P-loop_NTPase"/>
</dbReference>
<accession>V6TTW0</accession>
<dbReference type="Gene3D" id="3.40.50.300">
    <property type="entry name" value="P-loop containing nucleotide triphosphate hydrolases"/>
    <property type="match status" value="2"/>
</dbReference>
<proteinExistence type="inferred from homology"/>
<dbReference type="GO" id="GO:0000794">
    <property type="term" value="C:condensed nuclear chromosome"/>
    <property type="evidence" value="ECO:0007669"/>
    <property type="project" value="TreeGrafter"/>
</dbReference>
<evidence type="ECO:0000259" key="12">
    <source>
        <dbReference type="Pfam" id="PF13476"/>
    </source>
</evidence>
<keyword evidence="6" id="KW-0479">Metal-binding</keyword>
<comment type="similarity">
    <text evidence="4">Belongs to the SMC family. RAD50 subfamily.</text>
</comment>
<gene>
    <name evidence="13" type="ORF">GSB_153694</name>
</gene>
<dbReference type="VEuPathDB" id="GiardiaDB:DHA2_150638"/>
<comment type="caution">
    <text evidence="13">The sequence shown here is derived from an EMBL/GenBank/DDBJ whole genome shotgun (WGS) entry which is preliminary data.</text>
</comment>
<evidence type="ECO:0000256" key="5">
    <source>
        <dbReference type="ARBA" id="ARBA00022454"/>
    </source>
</evidence>
<evidence type="ECO:0000256" key="10">
    <source>
        <dbReference type="SAM" id="Coils"/>
    </source>
</evidence>
<evidence type="ECO:0000313" key="13">
    <source>
        <dbReference type="EMBL" id="ESU42029.1"/>
    </source>
</evidence>
<evidence type="ECO:0000256" key="4">
    <source>
        <dbReference type="ARBA" id="ARBA00009439"/>
    </source>
</evidence>
<dbReference type="GO" id="GO:0016887">
    <property type="term" value="F:ATP hydrolysis activity"/>
    <property type="evidence" value="ECO:0007669"/>
    <property type="project" value="InterPro"/>
</dbReference>
<keyword evidence="7" id="KW-0862">Zinc</keyword>
<feature type="region of interest" description="Disordered" evidence="11">
    <location>
        <begin position="83"/>
        <end position="120"/>
    </location>
</feature>